<reference evidence="3 4" key="1">
    <citation type="journal article" date="2024" name="Nat. Commun.">
        <title>Phylogenomics reveals the evolutionary origins of lichenization in chlorophyte algae.</title>
        <authorList>
            <person name="Puginier C."/>
            <person name="Libourel C."/>
            <person name="Otte J."/>
            <person name="Skaloud P."/>
            <person name="Haon M."/>
            <person name="Grisel S."/>
            <person name="Petersen M."/>
            <person name="Berrin J.G."/>
            <person name="Delaux P.M."/>
            <person name="Dal Grande F."/>
            <person name="Keller J."/>
        </authorList>
    </citation>
    <scope>NUCLEOTIDE SEQUENCE [LARGE SCALE GENOMIC DNA]</scope>
    <source>
        <strain evidence="3 4">SAG 2036</strain>
    </source>
</reference>
<feature type="region of interest" description="Disordered" evidence="1">
    <location>
        <begin position="392"/>
        <end position="417"/>
    </location>
</feature>
<feature type="signal peptide" evidence="2">
    <location>
        <begin position="1"/>
        <end position="21"/>
    </location>
</feature>
<feature type="region of interest" description="Disordered" evidence="1">
    <location>
        <begin position="463"/>
        <end position="483"/>
    </location>
</feature>
<evidence type="ECO:0000313" key="4">
    <source>
        <dbReference type="Proteomes" id="UP001465755"/>
    </source>
</evidence>
<feature type="compositionally biased region" description="Low complexity" evidence="1">
    <location>
        <begin position="394"/>
        <end position="417"/>
    </location>
</feature>
<comment type="caution">
    <text evidence="3">The sequence shown here is derived from an EMBL/GenBank/DDBJ whole genome shotgun (WGS) entry which is preliminary data.</text>
</comment>
<accession>A0AAW1NW71</accession>
<sequence length="483" mass="52584">MLRLPAASLLLLHLLAGLASAEQIDWTTLTSRVTWSDRDEWVKIEGAVLHHQQVFARMPADVRLAPFRRRLLKAVTHVPVRYADKKSPCLCDRVENDPTLFISPAMIGHYGHTMFDGVTGAYAAITEAHMQMGNLTFYMDFQHGPAKDEILASTDDQGRLNLGKWKDIFGMMSTRPVYNLAHLLEQSSHQVICFDQLHLPKEEELDSDCTYRITVLDRQGARQILNAAELSDALQQALHDEGLEHSCVRWMAQAAYKPPRRAAFCPPPKAHQADQSDQQSSKPTGNPSRFFADSSTQQPPRPQGWALRPQGTTSQSAKPLCNAAAQPGASGATTVKRGFAAATPRSGPIKPRSGQANLLRASLQKPPTKAPAQQLNSSTANFRATADANAVQKPSLPGTGASAPAASGSLQQHQAQQDLAHTPGRCCWDAISHGGPNTISGDRLPPEYCSSTPHHLTLCWDSRQRSSSVGARDASEPSRGTPL</sequence>
<feature type="chain" id="PRO_5043318117" evidence="2">
    <location>
        <begin position="22"/>
        <end position="483"/>
    </location>
</feature>
<dbReference type="AlphaFoldDB" id="A0AAW1NW71"/>
<evidence type="ECO:0000256" key="2">
    <source>
        <dbReference type="SAM" id="SignalP"/>
    </source>
</evidence>
<feature type="region of interest" description="Disordered" evidence="1">
    <location>
        <begin position="261"/>
        <end position="332"/>
    </location>
</feature>
<dbReference type="EMBL" id="JALJOQ010000111">
    <property type="protein sequence ID" value="KAK9797030.1"/>
    <property type="molecule type" value="Genomic_DNA"/>
</dbReference>
<keyword evidence="4" id="KW-1185">Reference proteome</keyword>
<dbReference type="Proteomes" id="UP001465755">
    <property type="component" value="Unassembled WGS sequence"/>
</dbReference>
<protein>
    <submittedName>
        <fullName evidence="3">Uncharacterized protein</fullName>
    </submittedName>
</protein>
<evidence type="ECO:0000256" key="1">
    <source>
        <dbReference type="SAM" id="MobiDB-lite"/>
    </source>
</evidence>
<evidence type="ECO:0000313" key="3">
    <source>
        <dbReference type="EMBL" id="KAK9797030.1"/>
    </source>
</evidence>
<feature type="compositionally biased region" description="Polar residues" evidence="1">
    <location>
        <begin position="282"/>
        <end position="298"/>
    </location>
</feature>
<organism evidence="3 4">
    <name type="scientific">Symbiochloris irregularis</name>
    <dbReference type="NCBI Taxonomy" id="706552"/>
    <lineage>
        <taxon>Eukaryota</taxon>
        <taxon>Viridiplantae</taxon>
        <taxon>Chlorophyta</taxon>
        <taxon>core chlorophytes</taxon>
        <taxon>Trebouxiophyceae</taxon>
        <taxon>Trebouxiales</taxon>
        <taxon>Trebouxiaceae</taxon>
        <taxon>Symbiochloris</taxon>
    </lineage>
</organism>
<name>A0AAW1NW71_9CHLO</name>
<proteinExistence type="predicted"/>
<keyword evidence="2" id="KW-0732">Signal</keyword>
<gene>
    <name evidence="3" type="ORF">WJX73_010708</name>
</gene>